<reference evidence="3 4" key="1">
    <citation type="journal article" date="2016" name="Nat. Commun.">
        <title>Extremotolerant tardigrade genome and improved radiotolerance of human cultured cells by tardigrade-unique protein.</title>
        <authorList>
            <person name="Hashimoto T."/>
            <person name="Horikawa D.D."/>
            <person name="Saito Y."/>
            <person name="Kuwahara H."/>
            <person name="Kozuka-Hata H."/>
            <person name="Shin-I T."/>
            <person name="Minakuchi Y."/>
            <person name="Ohishi K."/>
            <person name="Motoyama A."/>
            <person name="Aizu T."/>
            <person name="Enomoto A."/>
            <person name="Kondo K."/>
            <person name="Tanaka S."/>
            <person name="Hara Y."/>
            <person name="Koshikawa S."/>
            <person name="Sagara H."/>
            <person name="Miura T."/>
            <person name="Yokobori S."/>
            <person name="Miyagawa K."/>
            <person name="Suzuki Y."/>
            <person name="Kubo T."/>
            <person name="Oyama M."/>
            <person name="Kohara Y."/>
            <person name="Fujiyama A."/>
            <person name="Arakawa K."/>
            <person name="Katayama T."/>
            <person name="Toyoda A."/>
            <person name="Kunieda T."/>
        </authorList>
    </citation>
    <scope>NUCLEOTIDE SEQUENCE [LARGE SCALE GENOMIC DNA]</scope>
    <source>
        <strain evidence="3 4">YOKOZUNA-1</strain>
    </source>
</reference>
<organism evidence="3 4">
    <name type="scientific">Ramazzottius varieornatus</name>
    <name type="common">Water bear</name>
    <name type="synonym">Tardigrade</name>
    <dbReference type="NCBI Taxonomy" id="947166"/>
    <lineage>
        <taxon>Eukaryota</taxon>
        <taxon>Metazoa</taxon>
        <taxon>Ecdysozoa</taxon>
        <taxon>Tardigrada</taxon>
        <taxon>Eutardigrada</taxon>
        <taxon>Parachela</taxon>
        <taxon>Hypsibioidea</taxon>
        <taxon>Ramazzottiidae</taxon>
        <taxon>Ramazzottius</taxon>
    </lineage>
</organism>
<feature type="chain" id="PRO_5008897185" evidence="2">
    <location>
        <begin position="24"/>
        <end position="278"/>
    </location>
</feature>
<sequence length="278" mass="30222">MAVAWSTLLYLIVLLAVINNSELVGSASITGHLEELVRDIRATIDRVSLSTTGQRSSSGDGRRIDSLPQNSQQTLKIPVESSPAAVLWWDGSSVCVNRTKILDKSNETTTEPSPLDSSNSSGHAILTMCRIVGNKRHCRTRESVNGSNFEEFSTTYECCKGFVLHNNQECVRDNDSDSDVPLDDENDDDDTGTDNLLGRFLEESIRTQSLVLRALDAGAPTNEDGGDEQLMPVLVFKKKTLPTVQSASISHTSSRNATDGSSSSKLSSRSDLHFSVTI</sequence>
<feature type="region of interest" description="Disordered" evidence="1">
    <location>
        <begin position="173"/>
        <end position="195"/>
    </location>
</feature>
<keyword evidence="2" id="KW-0732">Signal</keyword>
<feature type="signal peptide" evidence="2">
    <location>
        <begin position="1"/>
        <end position="23"/>
    </location>
</feature>
<dbReference type="Proteomes" id="UP000186922">
    <property type="component" value="Unassembled WGS sequence"/>
</dbReference>
<comment type="caution">
    <text evidence="3">The sequence shown here is derived from an EMBL/GenBank/DDBJ whole genome shotgun (WGS) entry which is preliminary data.</text>
</comment>
<keyword evidence="4" id="KW-1185">Reference proteome</keyword>
<dbReference type="EMBL" id="BDGG01000001">
    <property type="protein sequence ID" value="GAU88421.1"/>
    <property type="molecule type" value="Genomic_DNA"/>
</dbReference>
<evidence type="ECO:0000313" key="4">
    <source>
        <dbReference type="Proteomes" id="UP000186922"/>
    </source>
</evidence>
<proteinExistence type="predicted"/>
<evidence type="ECO:0000313" key="3">
    <source>
        <dbReference type="EMBL" id="GAU88421.1"/>
    </source>
</evidence>
<evidence type="ECO:0000256" key="1">
    <source>
        <dbReference type="SAM" id="MobiDB-lite"/>
    </source>
</evidence>
<protein>
    <submittedName>
        <fullName evidence="3">Uncharacterized protein</fullName>
    </submittedName>
</protein>
<gene>
    <name evidence="3" type="primary">RvY_01126-1</name>
    <name evidence="3" type="synonym">RvY_01126.1</name>
    <name evidence="3" type="ORF">RvY_01126</name>
</gene>
<accession>A0A1D1UG39</accession>
<feature type="region of interest" description="Disordered" evidence="1">
    <location>
        <begin position="51"/>
        <end position="71"/>
    </location>
</feature>
<feature type="compositionally biased region" description="Polar residues" evidence="1">
    <location>
        <begin position="246"/>
        <end position="260"/>
    </location>
</feature>
<name>A0A1D1UG39_RAMVA</name>
<feature type="compositionally biased region" description="Acidic residues" evidence="1">
    <location>
        <begin position="176"/>
        <end position="192"/>
    </location>
</feature>
<feature type="region of interest" description="Disordered" evidence="1">
    <location>
        <begin position="246"/>
        <end position="278"/>
    </location>
</feature>
<evidence type="ECO:0000256" key="2">
    <source>
        <dbReference type="SAM" id="SignalP"/>
    </source>
</evidence>
<dbReference type="AlphaFoldDB" id="A0A1D1UG39"/>